<reference evidence="2 4" key="2">
    <citation type="submission" date="2024-06" db="EMBL/GenBank/DDBJ databases">
        <title>Genome sequences for Pseudomonas syringae strains with characterized LPS.</title>
        <authorList>
            <person name="Baltrus D.A."/>
            <person name="Krings L."/>
        </authorList>
    </citation>
    <scope>NUCLEOTIDE SEQUENCE [LARGE SCALE GENOMIC DNA]</scope>
    <source>
        <strain evidence="2 4">NCPPB2708</strain>
    </source>
</reference>
<dbReference type="EMBL" id="JBGMSU010000004">
    <property type="protein sequence ID" value="MFA0938494.1"/>
    <property type="molecule type" value="Genomic_DNA"/>
</dbReference>
<protein>
    <submittedName>
        <fullName evidence="2">DUF1652 domain-containing protein</fullName>
    </submittedName>
</protein>
<dbReference type="AlphaFoldDB" id="A0AA40PAF2"/>
<keyword evidence="4" id="KW-1185">Reference proteome</keyword>
<dbReference type="Pfam" id="PF07865">
    <property type="entry name" value="DUF1652"/>
    <property type="match status" value="1"/>
</dbReference>
<dbReference type="RefSeq" id="WP_024671062.1">
    <property type="nucleotide sequence ID" value="NZ_AVEE02000217.1"/>
</dbReference>
<dbReference type="InterPro" id="IPR012448">
    <property type="entry name" value="DUF1652"/>
</dbReference>
<name>A0AA40PAF2_9PSED</name>
<gene>
    <name evidence="2" type="ORF">ACDH53_13815</name>
    <name evidence="1" type="ORF">ALO43_100297</name>
</gene>
<sequence length="93" mass="9817">MITSGLSELELRNIVEVAFLPLRCTCTIASNQMTVKIEDLASGRVFHKTGISMNAIKTSRDISGLVAKLRTERAAAAAAATATALPHAQSSFA</sequence>
<evidence type="ECO:0000313" key="3">
    <source>
        <dbReference type="Proteomes" id="UP000050523"/>
    </source>
</evidence>
<dbReference type="Proteomes" id="UP000050523">
    <property type="component" value="Unassembled WGS sequence"/>
</dbReference>
<proteinExistence type="predicted"/>
<organism evidence="1 3">
    <name type="scientific">Pseudomonas tremae</name>
    <dbReference type="NCBI Taxonomy" id="200454"/>
    <lineage>
        <taxon>Bacteria</taxon>
        <taxon>Pseudomonadati</taxon>
        <taxon>Pseudomonadota</taxon>
        <taxon>Gammaproteobacteria</taxon>
        <taxon>Pseudomonadales</taxon>
        <taxon>Pseudomonadaceae</taxon>
        <taxon>Pseudomonas</taxon>
    </lineage>
</organism>
<evidence type="ECO:0000313" key="4">
    <source>
        <dbReference type="Proteomes" id="UP001569512"/>
    </source>
</evidence>
<comment type="caution">
    <text evidence="1">The sequence shown here is derived from an EMBL/GenBank/DDBJ whole genome shotgun (WGS) entry which is preliminary data.</text>
</comment>
<reference evidence="1 3" key="1">
    <citation type="submission" date="2015-09" db="EMBL/GenBank/DDBJ databases">
        <title>Genome announcement of multiple Pseudomonas syringae strains.</title>
        <authorList>
            <person name="Thakur S."/>
            <person name="Wang P.W."/>
            <person name="Gong Y."/>
            <person name="Weir B.S."/>
            <person name="Guttman D.S."/>
        </authorList>
    </citation>
    <scope>NUCLEOTIDE SEQUENCE [LARGE SCALE GENOMIC DNA]</scope>
    <source>
        <strain evidence="1 3">ICMP9151</strain>
    </source>
</reference>
<evidence type="ECO:0000313" key="1">
    <source>
        <dbReference type="EMBL" id="KPZ07226.1"/>
    </source>
</evidence>
<dbReference type="Proteomes" id="UP001569512">
    <property type="component" value="Unassembled WGS sequence"/>
</dbReference>
<evidence type="ECO:0000313" key="2">
    <source>
        <dbReference type="EMBL" id="MFA0938494.1"/>
    </source>
</evidence>
<dbReference type="EMBL" id="LJRO01000031">
    <property type="protein sequence ID" value="KPZ07226.1"/>
    <property type="molecule type" value="Genomic_DNA"/>
</dbReference>
<accession>A0AA40PAF2</accession>